<dbReference type="EMBL" id="JAAJBT010000003">
    <property type="protein sequence ID" value="NHM01953.1"/>
    <property type="molecule type" value="Genomic_DNA"/>
</dbReference>
<name>A0ABX0I433_9FLAO</name>
<evidence type="ECO:0000256" key="3">
    <source>
        <dbReference type="ARBA" id="ARBA00022475"/>
    </source>
</evidence>
<evidence type="ECO:0000256" key="8">
    <source>
        <dbReference type="RuleBase" id="RU004057"/>
    </source>
</evidence>
<dbReference type="PANTHER" id="PTHR30625">
    <property type="entry name" value="PROTEIN TOLQ"/>
    <property type="match status" value="1"/>
</dbReference>
<evidence type="ECO:0000256" key="9">
    <source>
        <dbReference type="SAM" id="Phobius"/>
    </source>
</evidence>
<gene>
    <name evidence="11" type="ORF">G4D72_07500</name>
</gene>
<accession>A0ABX0I433</accession>
<evidence type="ECO:0000256" key="6">
    <source>
        <dbReference type="ARBA" id="ARBA00022989"/>
    </source>
</evidence>
<keyword evidence="3" id="KW-1003">Cell membrane</keyword>
<keyword evidence="6 9" id="KW-1133">Transmembrane helix</keyword>
<keyword evidence="5 8" id="KW-0653">Protein transport</keyword>
<evidence type="ECO:0000256" key="1">
    <source>
        <dbReference type="ARBA" id="ARBA00004651"/>
    </source>
</evidence>
<keyword evidence="4 9" id="KW-0812">Transmembrane</keyword>
<dbReference type="RefSeq" id="WP_166077030.1">
    <property type="nucleotide sequence ID" value="NZ_JAAJBT010000003.1"/>
</dbReference>
<comment type="subcellular location">
    <subcellularLocation>
        <location evidence="1">Cell membrane</location>
        <topology evidence="1">Multi-pass membrane protein</topology>
    </subcellularLocation>
    <subcellularLocation>
        <location evidence="8">Membrane</location>
        <topology evidence="8">Multi-pass membrane protein</topology>
    </subcellularLocation>
</comment>
<reference evidence="11 12" key="1">
    <citation type="submission" date="2020-02" db="EMBL/GenBank/DDBJ databases">
        <authorList>
            <person name="Chen W.-M."/>
        </authorList>
    </citation>
    <scope>NUCLEOTIDE SEQUENCE [LARGE SCALE GENOMIC DNA]</scope>
    <source>
        <strain evidence="11 12">KDG-16</strain>
    </source>
</reference>
<feature type="transmembrane region" description="Helical" evidence="9">
    <location>
        <begin position="20"/>
        <end position="39"/>
    </location>
</feature>
<evidence type="ECO:0000313" key="12">
    <source>
        <dbReference type="Proteomes" id="UP000800984"/>
    </source>
</evidence>
<feature type="domain" description="MotA/TolQ/ExbB proton channel" evidence="10">
    <location>
        <begin position="135"/>
        <end position="254"/>
    </location>
</feature>
<protein>
    <submittedName>
        <fullName evidence="11">MotA/TolQ/ExbB proton channel family protein</fullName>
    </submittedName>
</protein>
<dbReference type="InterPro" id="IPR002898">
    <property type="entry name" value="MotA_ExbB_proton_chnl"/>
</dbReference>
<dbReference type="PANTHER" id="PTHR30625:SF15">
    <property type="entry name" value="BIOPOLYMER TRANSPORT PROTEIN EXBB"/>
    <property type="match status" value="1"/>
</dbReference>
<organism evidence="11 12">
    <name type="scientific">Flavobacterium difficile</name>
    <dbReference type="NCBI Taxonomy" id="2709659"/>
    <lineage>
        <taxon>Bacteria</taxon>
        <taxon>Pseudomonadati</taxon>
        <taxon>Bacteroidota</taxon>
        <taxon>Flavobacteriia</taxon>
        <taxon>Flavobacteriales</taxon>
        <taxon>Flavobacteriaceae</taxon>
        <taxon>Flavobacterium</taxon>
    </lineage>
</organism>
<evidence type="ECO:0000256" key="4">
    <source>
        <dbReference type="ARBA" id="ARBA00022692"/>
    </source>
</evidence>
<feature type="transmembrane region" description="Helical" evidence="9">
    <location>
        <begin position="180"/>
        <end position="204"/>
    </location>
</feature>
<keyword evidence="12" id="KW-1185">Reference proteome</keyword>
<comment type="caution">
    <text evidence="11">The sequence shown here is derived from an EMBL/GenBank/DDBJ whole genome shotgun (WGS) entry which is preliminary data.</text>
</comment>
<proteinExistence type="inferred from homology"/>
<comment type="similarity">
    <text evidence="8">Belongs to the exbB/tolQ family.</text>
</comment>
<sequence length="274" mass="28853">MDQDLNVSVENKGNKASTLFAALTIVICIAIGALLWKFVMGASANFVNGNPEGQPLPGNYLGMVYKGGYIVPVLMGLLLMTIVFSVERFIVLKKAAGRGNLDNFVKDVLAQIKSGDVKGAISACDTQEGSVANVIKAGLLKSEQVKKDGLDVDTATENITKEVEQATSLEMPMLEKHMTIISTLVSIGTLLGLLGTVSGMIKAFAGLAEGTPDQAELANGISEALINTATGIGTSTIAVISYNYFTSKIDTLTYFIDEAGFAISQAYKRAKGGN</sequence>
<keyword evidence="2 8" id="KW-0813">Transport</keyword>
<dbReference type="Pfam" id="PF01618">
    <property type="entry name" value="MotA_ExbB"/>
    <property type="match status" value="1"/>
</dbReference>
<evidence type="ECO:0000313" key="11">
    <source>
        <dbReference type="EMBL" id="NHM01953.1"/>
    </source>
</evidence>
<feature type="transmembrane region" description="Helical" evidence="9">
    <location>
        <begin position="224"/>
        <end position="245"/>
    </location>
</feature>
<feature type="transmembrane region" description="Helical" evidence="9">
    <location>
        <begin position="69"/>
        <end position="91"/>
    </location>
</feature>
<dbReference type="Proteomes" id="UP000800984">
    <property type="component" value="Unassembled WGS sequence"/>
</dbReference>
<keyword evidence="7 9" id="KW-0472">Membrane</keyword>
<evidence type="ECO:0000256" key="2">
    <source>
        <dbReference type="ARBA" id="ARBA00022448"/>
    </source>
</evidence>
<evidence type="ECO:0000259" key="10">
    <source>
        <dbReference type="Pfam" id="PF01618"/>
    </source>
</evidence>
<dbReference type="InterPro" id="IPR050790">
    <property type="entry name" value="ExbB/TolQ_transport"/>
</dbReference>
<evidence type="ECO:0000256" key="7">
    <source>
        <dbReference type="ARBA" id="ARBA00023136"/>
    </source>
</evidence>
<evidence type="ECO:0000256" key="5">
    <source>
        <dbReference type="ARBA" id="ARBA00022927"/>
    </source>
</evidence>